<name>A0A3S0YCG6_9GAMM</name>
<dbReference type="Proteomes" id="UP000287336">
    <property type="component" value="Unassembled WGS sequence"/>
</dbReference>
<keyword evidence="2" id="KW-1185">Reference proteome</keyword>
<gene>
    <name evidence="1" type="ORF">ELY33_17135</name>
</gene>
<dbReference type="AlphaFoldDB" id="A0A3S0YCG6"/>
<proteinExistence type="predicted"/>
<organism evidence="1 2">
    <name type="scientific">Vreelandella andesensis</name>
    <dbReference type="NCBI Taxonomy" id="447567"/>
    <lineage>
        <taxon>Bacteria</taxon>
        <taxon>Pseudomonadati</taxon>
        <taxon>Pseudomonadota</taxon>
        <taxon>Gammaproteobacteria</taxon>
        <taxon>Oceanospirillales</taxon>
        <taxon>Halomonadaceae</taxon>
        <taxon>Vreelandella</taxon>
    </lineage>
</organism>
<accession>A0A3S0YCG6</accession>
<reference evidence="1 2" key="1">
    <citation type="submission" date="2018-12" db="EMBL/GenBank/DDBJ databases">
        <title>three novel Halomonas strain isolated from plants.</title>
        <authorList>
            <person name="Sun C."/>
        </authorList>
    </citation>
    <scope>NUCLEOTIDE SEQUENCE [LARGE SCALE GENOMIC DNA]</scope>
    <source>
        <strain evidence="1 2">DSM 19434</strain>
    </source>
</reference>
<protein>
    <submittedName>
        <fullName evidence="1">Uncharacterized protein</fullName>
    </submittedName>
</protein>
<dbReference type="EMBL" id="RZHG01000030">
    <property type="protein sequence ID" value="RUR26832.1"/>
    <property type="molecule type" value="Genomic_DNA"/>
</dbReference>
<evidence type="ECO:0000313" key="1">
    <source>
        <dbReference type="EMBL" id="RUR26832.1"/>
    </source>
</evidence>
<dbReference type="RefSeq" id="WP_126949116.1">
    <property type="nucleotide sequence ID" value="NZ_RZHG01000030.1"/>
</dbReference>
<comment type="caution">
    <text evidence="1">The sequence shown here is derived from an EMBL/GenBank/DDBJ whole genome shotgun (WGS) entry which is preliminary data.</text>
</comment>
<evidence type="ECO:0000313" key="2">
    <source>
        <dbReference type="Proteomes" id="UP000287336"/>
    </source>
</evidence>
<sequence>MGGDSEEMKFQEGEINCFDDYALESAIGSTAEAAHGKQGLTEMILQSHLKMLCALQYKRLSSACDESH</sequence>